<reference evidence="4 5" key="1">
    <citation type="journal article" date="2016" name="Sci. Rep.">
        <title>Insights into Adaptations to a Near-Obligate Nematode Endoparasitic Lifestyle from the Finished Genome of Drechmeria coniospora.</title>
        <authorList>
            <person name="Zhang L."/>
            <person name="Zhou Z."/>
            <person name="Guo Q."/>
            <person name="Fokkens L."/>
            <person name="Miskei M."/>
            <person name="Pocsi I."/>
            <person name="Zhang W."/>
            <person name="Chen M."/>
            <person name="Wang L."/>
            <person name="Sun Y."/>
            <person name="Donzelli B.G."/>
            <person name="Gibson D.M."/>
            <person name="Nelson D.R."/>
            <person name="Luo J.G."/>
            <person name="Rep M."/>
            <person name="Liu H."/>
            <person name="Yang S."/>
            <person name="Wang J."/>
            <person name="Krasnoff S.B."/>
            <person name="Xu Y."/>
            <person name="Molnar I."/>
            <person name="Lin M."/>
        </authorList>
    </citation>
    <scope>NUCLEOTIDE SEQUENCE [LARGE SCALE GENOMIC DNA]</scope>
    <source>
        <strain evidence="4 5">ARSEF 6962</strain>
    </source>
</reference>
<dbReference type="Pfam" id="PF00098">
    <property type="entry name" value="zf-CCHC"/>
    <property type="match status" value="1"/>
</dbReference>
<evidence type="ECO:0000313" key="4">
    <source>
        <dbReference type="EMBL" id="KYK58314.1"/>
    </source>
</evidence>
<organism evidence="4 5">
    <name type="scientific">Drechmeria coniospora</name>
    <name type="common">Nematophagous fungus</name>
    <name type="synonym">Meria coniospora</name>
    <dbReference type="NCBI Taxonomy" id="98403"/>
    <lineage>
        <taxon>Eukaryota</taxon>
        <taxon>Fungi</taxon>
        <taxon>Dikarya</taxon>
        <taxon>Ascomycota</taxon>
        <taxon>Pezizomycotina</taxon>
        <taxon>Sordariomycetes</taxon>
        <taxon>Hypocreomycetidae</taxon>
        <taxon>Hypocreales</taxon>
        <taxon>Ophiocordycipitaceae</taxon>
        <taxon>Drechmeria</taxon>
    </lineage>
</organism>
<keyword evidence="1" id="KW-0479">Metal-binding</keyword>
<keyword evidence="1" id="KW-0862">Zinc</keyword>
<feature type="compositionally biased region" description="Basic and acidic residues" evidence="2">
    <location>
        <begin position="272"/>
        <end position="288"/>
    </location>
</feature>
<dbReference type="SMART" id="SM00343">
    <property type="entry name" value="ZnF_C2HC"/>
    <property type="match status" value="1"/>
</dbReference>
<keyword evidence="1" id="KW-0863">Zinc-finger</keyword>
<feature type="region of interest" description="Disordered" evidence="2">
    <location>
        <begin position="268"/>
        <end position="288"/>
    </location>
</feature>
<gene>
    <name evidence="4" type="ORF">DCS_05327</name>
</gene>
<dbReference type="GO" id="GO:0008270">
    <property type="term" value="F:zinc ion binding"/>
    <property type="evidence" value="ECO:0007669"/>
    <property type="project" value="UniProtKB-KW"/>
</dbReference>
<dbReference type="InterPro" id="IPR001878">
    <property type="entry name" value="Znf_CCHC"/>
</dbReference>
<dbReference type="AlphaFoldDB" id="A0A151GMG7"/>
<keyword evidence="5" id="KW-1185">Reference proteome</keyword>
<evidence type="ECO:0000256" key="2">
    <source>
        <dbReference type="SAM" id="MobiDB-lite"/>
    </source>
</evidence>
<feature type="compositionally biased region" description="Polar residues" evidence="2">
    <location>
        <begin position="157"/>
        <end position="168"/>
    </location>
</feature>
<dbReference type="EMBL" id="LAYC01000002">
    <property type="protein sequence ID" value="KYK58314.1"/>
    <property type="molecule type" value="Genomic_DNA"/>
</dbReference>
<protein>
    <recommendedName>
        <fullName evidence="3">CCHC-type domain-containing protein</fullName>
    </recommendedName>
</protein>
<sequence length="288" mass="31420">MAPETPKGVSSRLLTMKFMQRAAASASSTASPDSDGNSSKKRKLHHSPAEGKFSANIDRALIQAALDEEEAARQAALQRHAAHDTHWVLDGSWDKSNPGSQTNGSLNVVYVGYGDIDSSTESGDVNDAPTKGRTSTKPDKKTEIEACPQGTRLSHRANGSQESKTAPTTGDDDSSDQSSEESDEPKRKRRSRHSMDNSNSSLRSDRSRSQSRPRQPAERATANELRHKRRQKDIRLNQLTSISAGGDGAFGQGRSGGDRLMKCYTCQQTGHKASDCPQRQDGRPRRNF</sequence>
<feature type="compositionally biased region" description="Low complexity" evidence="2">
    <location>
        <begin position="22"/>
        <end position="34"/>
    </location>
</feature>
<feature type="region of interest" description="Disordered" evidence="2">
    <location>
        <begin position="119"/>
        <end position="233"/>
    </location>
</feature>
<dbReference type="Proteomes" id="UP000076580">
    <property type="component" value="Chromosome 02"/>
</dbReference>
<dbReference type="Gene3D" id="4.10.60.10">
    <property type="entry name" value="Zinc finger, CCHC-type"/>
    <property type="match status" value="1"/>
</dbReference>
<evidence type="ECO:0000256" key="1">
    <source>
        <dbReference type="PROSITE-ProRule" id="PRU00047"/>
    </source>
</evidence>
<proteinExistence type="predicted"/>
<dbReference type="SUPFAM" id="SSF57756">
    <property type="entry name" value="Retrovirus zinc finger-like domains"/>
    <property type="match status" value="1"/>
</dbReference>
<dbReference type="GeneID" id="63717970"/>
<evidence type="ECO:0000313" key="5">
    <source>
        <dbReference type="Proteomes" id="UP000076580"/>
    </source>
</evidence>
<dbReference type="InParanoid" id="A0A151GMG7"/>
<dbReference type="STRING" id="98403.A0A151GMG7"/>
<feature type="region of interest" description="Disordered" evidence="2">
    <location>
        <begin position="20"/>
        <end position="55"/>
    </location>
</feature>
<name>A0A151GMG7_DRECN</name>
<dbReference type="GO" id="GO:0003676">
    <property type="term" value="F:nucleic acid binding"/>
    <property type="evidence" value="ECO:0007669"/>
    <property type="project" value="InterPro"/>
</dbReference>
<feature type="compositionally biased region" description="Acidic residues" evidence="2">
    <location>
        <begin position="170"/>
        <end position="183"/>
    </location>
</feature>
<accession>A0A151GMG7</accession>
<feature type="domain" description="CCHC-type" evidence="3">
    <location>
        <begin position="262"/>
        <end position="278"/>
    </location>
</feature>
<dbReference type="PROSITE" id="PS50158">
    <property type="entry name" value="ZF_CCHC"/>
    <property type="match status" value="1"/>
</dbReference>
<evidence type="ECO:0000259" key="3">
    <source>
        <dbReference type="PROSITE" id="PS50158"/>
    </source>
</evidence>
<comment type="caution">
    <text evidence="4">The sequence shown here is derived from an EMBL/GenBank/DDBJ whole genome shotgun (WGS) entry which is preliminary data.</text>
</comment>
<dbReference type="RefSeq" id="XP_040657666.1">
    <property type="nucleotide sequence ID" value="XM_040802633.1"/>
</dbReference>
<dbReference type="InterPro" id="IPR036875">
    <property type="entry name" value="Znf_CCHC_sf"/>
</dbReference>